<dbReference type="Pfam" id="PF00564">
    <property type="entry name" value="PB1"/>
    <property type="match status" value="1"/>
</dbReference>
<evidence type="ECO:0000259" key="2">
    <source>
        <dbReference type="PROSITE" id="PS51745"/>
    </source>
</evidence>
<feature type="compositionally biased region" description="Low complexity" evidence="1">
    <location>
        <begin position="217"/>
        <end position="227"/>
    </location>
</feature>
<dbReference type="InterPro" id="IPR000270">
    <property type="entry name" value="PB1_dom"/>
</dbReference>
<name>A0A914ZCQ8_9BILA</name>
<feature type="compositionally biased region" description="Low complexity" evidence="1">
    <location>
        <begin position="265"/>
        <end position="274"/>
    </location>
</feature>
<reference evidence="4" key="1">
    <citation type="submission" date="2022-11" db="UniProtKB">
        <authorList>
            <consortium name="WormBaseParasite"/>
        </authorList>
    </citation>
    <scope>IDENTIFICATION</scope>
</reference>
<dbReference type="InterPro" id="IPR053793">
    <property type="entry name" value="PB1-like"/>
</dbReference>
<dbReference type="GO" id="GO:0070971">
    <property type="term" value="C:endoplasmic reticulum exit site"/>
    <property type="evidence" value="ECO:0007669"/>
    <property type="project" value="TreeGrafter"/>
</dbReference>
<dbReference type="InterPro" id="IPR033512">
    <property type="entry name" value="TFG"/>
</dbReference>
<feature type="compositionally biased region" description="Pro residues" evidence="1">
    <location>
        <begin position="242"/>
        <end position="264"/>
    </location>
</feature>
<proteinExistence type="predicted"/>
<evidence type="ECO:0000313" key="3">
    <source>
        <dbReference type="Proteomes" id="UP000887577"/>
    </source>
</evidence>
<dbReference type="GO" id="GO:0042802">
    <property type="term" value="F:identical protein binding"/>
    <property type="evidence" value="ECO:0007669"/>
    <property type="project" value="InterPro"/>
</dbReference>
<protein>
    <submittedName>
        <fullName evidence="4">PB1 domain-containing protein</fullName>
    </submittedName>
</protein>
<feature type="region of interest" description="Disordered" evidence="1">
    <location>
        <begin position="186"/>
        <end position="274"/>
    </location>
</feature>
<dbReference type="GO" id="GO:0048208">
    <property type="term" value="P:COPII vesicle coating"/>
    <property type="evidence" value="ECO:0007669"/>
    <property type="project" value="InterPro"/>
</dbReference>
<evidence type="ECO:0000256" key="1">
    <source>
        <dbReference type="SAM" id="MobiDB-lite"/>
    </source>
</evidence>
<sequence>MSGQITLKVKYGADIRKAVLPSAEINSFGAITNWIAETYNLNDSNNLLLKYMDGEGDLVTFTNDEDLHLALSTESLFYVHVFSNSEDTNAIVSQLLKEIDHLKHTMDNLKIMIEDNASYLSQGRYSRPSTPPNHKSESIATIQPSVHEEIDHNGVARIVSSEIKEQPRDDMSSSHHDENQHMENIPIDQHSSHSPHPNHEHQHQQQQHPPQFPPPQGGNNNNMQQQQLGGGPPPQQQNSGFAPPPPHGFPPFPTQNQQQPPPPQQQQQFLCHHQ</sequence>
<dbReference type="Proteomes" id="UP000887577">
    <property type="component" value="Unplaced"/>
</dbReference>
<dbReference type="Gene3D" id="3.10.20.90">
    <property type="entry name" value="Phosphatidylinositol 3-kinase Catalytic Subunit, Chain A, domain 1"/>
    <property type="match status" value="1"/>
</dbReference>
<accession>A0A914ZCQ8</accession>
<dbReference type="PANTHER" id="PTHR15335">
    <property type="entry name" value="PROTEIN TFG"/>
    <property type="match status" value="1"/>
</dbReference>
<evidence type="ECO:0000313" key="4">
    <source>
        <dbReference type="WBParaSite" id="PSU_v2.g8044.t1"/>
    </source>
</evidence>
<dbReference type="PANTHER" id="PTHR15335:SF7">
    <property type="entry name" value="PROTEIN TFG"/>
    <property type="match status" value="1"/>
</dbReference>
<dbReference type="SUPFAM" id="SSF54277">
    <property type="entry name" value="CAD &amp; PB1 domains"/>
    <property type="match status" value="1"/>
</dbReference>
<organism evidence="3 4">
    <name type="scientific">Panagrolaimus superbus</name>
    <dbReference type="NCBI Taxonomy" id="310955"/>
    <lineage>
        <taxon>Eukaryota</taxon>
        <taxon>Metazoa</taxon>
        <taxon>Ecdysozoa</taxon>
        <taxon>Nematoda</taxon>
        <taxon>Chromadorea</taxon>
        <taxon>Rhabditida</taxon>
        <taxon>Tylenchina</taxon>
        <taxon>Panagrolaimomorpha</taxon>
        <taxon>Panagrolaimoidea</taxon>
        <taxon>Panagrolaimidae</taxon>
        <taxon>Panagrolaimus</taxon>
    </lineage>
</organism>
<feature type="domain" description="PB1" evidence="2">
    <location>
        <begin position="4"/>
        <end position="84"/>
    </location>
</feature>
<keyword evidence="3" id="KW-1185">Reference proteome</keyword>
<dbReference type="AlphaFoldDB" id="A0A914ZCQ8"/>
<dbReference type="WBParaSite" id="PSU_v2.g8044.t1">
    <property type="protein sequence ID" value="PSU_v2.g8044.t1"/>
    <property type="gene ID" value="PSU_v2.g8044"/>
</dbReference>
<dbReference type="CDD" id="cd05992">
    <property type="entry name" value="PB1"/>
    <property type="match status" value="1"/>
</dbReference>
<dbReference type="PROSITE" id="PS51745">
    <property type="entry name" value="PB1"/>
    <property type="match status" value="1"/>
</dbReference>
<dbReference type="SMART" id="SM00666">
    <property type="entry name" value="PB1"/>
    <property type="match status" value="1"/>
</dbReference>